<dbReference type="EMBL" id="BMEX01000001">
    <property type="protein sequence ID" value="GGA32488.1"/>
    <property type="molecule type" value="Genomic_DNA"/>
</dbReference>
<dbReference type="InterPro" id="IPR050709">
    <property type="entry name" value="Biotin_Carboxyl_Carrier/Decarb"/>
</dbReference>
<protein>
    <submittedName>
        <fullName evidence="3">Acetyl-CoA carboxylase biotin carboxyl carrier protein subunit</fullName>
    </submittedName>
</protein>
<dbReference type="PANTHER" id="PTHR45266:SF3">
    <property type="entry name" value="OXALOACETATE DECARBOXYLASE ALPHA CHAIN"/>
    <property type="match status" value="1"/>
</dbReference>
<dbReference type="CDD" id="cd06850">
    <property type="entry name" value="biotinyl_domain"/>
    <property type="match status" value="1"/>
</dbReference>
<evidence type="ECO:0000313" key="4">
    <source>
        <dbReference type="Proteomes" id="UP000617979"/>
    </source>
</evidence>
<dbReference type="InterPro" id="IPR000089">
    <property type="entry name" value="Biotin_lipoyl"/>
</dbReference>
<gene>
    <name evidence="3" type="primary">accB</name>
    <name evidence="3" type="ORF">GCM10007416_01330</name>
</gene>
<reference evidence="4" key="1">
    <citation type="journal article" date="2019" name="Int. J. Syst. Evol. Microbiol.">
        <title>The Global Catalogue of Microorganisms (GCM) 10K type strain sequencing project: providing services to taxonomists for standard genome sequencing and annotation.</title>
        <authorList>
            <consortium name="The Broad Institute Genomics Platform"/>
            <consortium name="The Broad Institute Genome Sequencing Center for Infectious Disease"/>
            <person name="Wu L."/>
            <person name="Ma J."/>
        </authorList>
    </citation>
    <scope>NUCLEOTIDE SEQUENCE [LARGE SCALE GENOMIC DNA]</scope>
    <source>
        <strain evidence="4">CGMCC 1.12404</strain>
    </source>
</reference>
<accession>A0ABQ1FWR8</accession>
<dbReference type="NCBIfam" id="NF004547">
    <property type="entry name" value="PRK05889.1"/>
    <property type="match status" value="1"/>
</dbReference>
<dbReference type="PANTHER" id="PTHR45266">
    <property type="entry name" value="OXALOACETATE DECARBOXYLASE ALPHA CHAIN"/>
    <property type="match status" value="1"/>
</dbReference>
<dbReference type="Pfam" id="PF00364">
    <property type="entry name" value="Biotin_lipoyl"/>
    <property type="match status" value="1"/>
</dbReference>
<proteinExistence type="predicted"/>
<organism evidence="3 4">
    <name type="scientific">Kroppenstedtia guangzhouensis</name>
    <dbReference type="NCBI Taxonomy" id="1274356"/>
    <lineage>
        <taxon>Bacteria</taxon>
        <taxon>Bacillati</taxon>
        <taxon>Bacillota</taxon>
        <taxon>Bacilli</taxon>
        <taxon>Bacillales</taxon>
        <taxon>Thermoactinomycetaceae</taxon>
        <taxon>Kroppenstedtia</taxon>
    </lineage>
</organism>
<name>A0ABQ1FWR8_9BACL</name>
<dbReference type="Gene3D" id="2.40.50.100">
    <property type="match status" value="1"/>
</dbReference>
<dbReference type="PROSITE" id="PS50968">
    <property type="entry name" value="BIOTINYL_LIPOYL"/>
    <property type="match status" value="1"/>
</dbReference>
<dbReference type="InterPro" id="IPR011053">
    <property type="entry name" value="Single_hybrid_motif"/>
</dbReference>
<evidence type="ECO:0000256" key="1">
    <source>
        <dbReference type="ARBA" id="ARBA00023267"/>
    </source>
</evidence>
<dbReference type="NCBIfam" id="NF006079">
    <property type="entry name" value="PRK08225.1"/>
    <property type="match status" value="1"/>
</dbReference>
<comment type="caution">
    <text evidence="3">The sequence shown here is derived from an EMBL/GenBank/DDBJ whole genome shotgun (WGS) entry which is preliminary data.</text>
</comment>
<sequence length="73" mass="7653">MMKTVQATMAGTVLQVLVAEGDRVEAGQDVVVLESMKMEVPVQAEESGTVKSIQVEVGGFVGEGETLIELSGE</sequence>
<keyword evidence="4" id="KW-1185">Reference proteome</keyword>
<keyword evidence="1" id="KW-0092">Biotin</keyword>
<evidence type="ECO:0000259" key="2">
    <source>
        <dbReference type="PROSITE" id="PS50968"/>
    </source>
</evidence>
<feature type="domain" description="Lipoyl-binding" evidence="2">
    <location>
        <begin position="1"/>
        <end position="71"/>
    </location>
</feature>
<dbReference type="Proteomes" id="UP000617979">
    <property type="component" value="Unassembled WGS sequence"/>
</dbReference>
<dbReference type="SUPFAM" id="SSF51230">
    <property type="entry name" value="Single hybrid motif"/>
    <property type="match status" value="1"/>
</dbReference>
<evidence type="ECO:0000313" key="3">
    <source>
        <dbReference type="EMBL" id="GGA32488.1"/>
    </source>
</evidence>